<dbReference type="RefSeq" id="XP_008024489.1">
    <property type="nucleotide sequence ID" value="XM_008026298.2"/>
</dbReference>
<gene>
    <name evidence="2" type="ORF">SETTUDRAFT_168779</name>
</gene>
<dbReference type="Proteomes" id="UP000016935">
    <property type="component" value="Unassembled WGS sequence"/>
</dbReference>
<accession>R0ITM0</accession>
<organism evidence="2 3">
    <name type="scientific">Exserohilum turcicum (strain 28A)</name>
    <name type="common">Northern leaf blight fungus</name>
    <name type="synonym">Setosphaeria turcica</name>
    <dbReference type="NCBI Taxonomy" id="671987"/>
    <lineage>
        <taxon>Eukaryota</taxon>
        <taxon>Fungi</taxon>
        <taxon>Dikarya</taxon>
        <taxon>Ascomycota</taxon>
        <taxon>Pezizomycotina</taxon>
        <taxon>Dothideomycetes</taxon>
        <taxon>Pleosporomycetidae</taxon>
        <taxon>Pleosporales</taxon>
        <taxon>Pleosporineae</taxon>
        <taxon>Pleosporaceae</taxon>
        <taxon>Exserohilum</taxon>
    </lineage>
</organism>
<dbReference type="HOGENOM" id="CLU_1866369_0_0_1"/>
<evidence type="ECO:0000313" key="2">
    <source>
        <dbReference type="EMBL" id="EOA87991.1"/>
    </source>
</evidence>
<keyword evidence="3" id="KW-1185">Reference proteome</keyword>
<name>R0ITM0_EXST2</name>
<sequence>MLDEESIAFICIIRGNINQLTANNVRQAKQLERQAIKLLTRRLQEARTTPPPTGAHVSAINTTNQTSEATAPAPPVRSYPKPRLPNAKLFADGAAYLSKELKTYYIITRTKGRAFNALYAYVQALINSTLTATTAGL</sequence>
<reference evidence="2 3" key="2">
    <citation type="journal article" date="2013" name="PLoS Genet.">
        <title>Comparative genome structure, secondary metabolite, and effector coding capacity across Cochliobolus pathogens.</title>
        <authorList>
            <person name="Condon B.J."/>
            <person name="Leng Y."/>
            <person name="Wu D."/>
            <person name="Bushley K.E."/>
            <person name="Ohm R.A."/>
            <person name="Otillar R."/>
            <person name="Martin J."/>
            <person name="Schackwitz W."/>
            <person name="Grimwood J."/>
            <person name="MohdZainudin N."/>
            <person name="Xue C."/>
            <person name="Wang R."/>
            <person name="Manning V.A."/>
            <person name="Dhillon B."/>
            <person name="Tu Z.J."/>
            <person name="Steffenson B.J."/>
            <person name="Salamov A."/>
            <person name="Sun H."/>
            <person name="Lowry S."/>
            <person name="LaButti K."/>
            <person name="Han J."/>
            <person name="Copeland A."/>
            <person name="Lindquist E."/>
            <person name="Barry K."/>
            <person name="Schmutz J."/>
            <person name="Baker S.E."/>
            <person name="Ciuffetti L.M."/>
            <person name="Grigoriev I.V."/>
            <person name="Zhong S."/>
            <person name="Turgeon B.G."/>
        </authorList>
    </citation>
    <scope>NUCLEOTIDE SEQUENCE [LARGE SCALE GENOMIC DNA]</scope>
    <source>
        <strain evidence="3">28A</strain>
    </source>
</reference>
<dbReference type="EMBL" id="KB908559">
    <property type="protein sequence ID" value="EOA87991.1"/>
    <property type="molecule type" value="Genomic_DNA"/>
</dbReference>
<feature type="compositionally biased region" description="Polar residues" evidence="1">
    <location>
        <begin position="59"/>
        <end position="69"/>
    </location>
</feature>
<dbReference type="GeneID" id="19400667"/>
<evidence type="ECO:0000256" key="1">
    <source>
        <dbReference type="SAM" id="MobiDB-lite"/>
    </source>
</evidence>
<reference evidence="2 3" key="1">
    <citation type="journal article" date="2012" name="PLoS Pathog.">
        <title>Diverse lifestyles and strategies of plant pathogenesis encoded in the genomes of eighteen Dothideomycetes fungi.</title>
        <authorList>
            <person name="Ohm R.A."/>
            <person name="Feau N."/>
            <person name="Henrissat B."/>
            <person name="Schoch C.L."/>
            <person name="Horwitz B.A."/>
            <person name="Barry K.W."/>
            <person name="Condon B.J."/>
            <person name="Copeland A.C."/>
            <person name="Dhillon B."/>
            <person name="Glaser F."/>
            <person name="Hesse C.N."/>
            <person name="Kosti I."/>
            <person name="LaButti K."/>
            <person name="Lindquist E.A."/>
            <person name="Lucas S."/>
            <person name="Salamov A.A."/>
            <person name="Bradshaw R.E."/>
            <person name="Ciuffetti L."/>
            <person name="Hamelin R.C."/>
            <person name="Kema G.H.J."/>
            <person name="Lawrence C."/>
            <person name="Scott J.A."/>
            <person name="Spatafora J.W."/>
            <person name="Turgeon B.G."/>
            <person name="de Wit P.J.G.M."/>
            <person name="Zhong S."/>
            <person name="Goodwin S.B."/>
            <person name="Grigoriev I.V."/>
        </authorList>
    </citation>
    <scope>NUCLEOTIDE SEQUENCE [LARGE SCALE GENOMIC DNA]</scope>
    <source>
        <strain evidence="3">28A</strain>
    </source>
</reference>
<feature type="region of interest" description="Disordered" evidence="1">
    <location>
        <begin position="44"/>
        <end position="82"/>
    </location>
</feature>
<proteinExistence type="predicted"/>
<feature type="non-terminal residue" evidence="2">
    <location>
        <position position="137"/>
    </location>
</feature>
<dbReference type="AlphaFoldDB" id="R0ITM0"/>
<protein>
    <submittedName>
        <fullName evidence="2">Uncharacterized protein</fullName>
    </submittedName>
</protein>
<evidence type="ECO:0000313" key="3">
    <source>
        <dbReference type="Proteomes" id="UP000016935"/>
    </source>
</evidence>